<evidence type="ECO:0000313" key="3">
    <source>
        <dbReference type="Proteomes" id="UP000683000"/>
    </source>
</evidence>
<evidence type="ECO:0000313" key="2">
    <source>
        <dbReference type="EMBL" id="KAG6379600.1"/>
    </source>
</evidence>
<reference evidence="2" key="1">
    <citation type="submission" date="2021-03" db="EMBL/GenBank/DDBJ databases">
        <title>Evolutionary innovations through gain and loss of genes in the ectomycorrhizal Boletales.</title>
        <authorList>
            <person name="Wu G."/>
            <person name="Miyauchi S."/>
            <person name="Morin E."/>
            <person name="Yang Z.-L."/>
            <person name="Xu J."/>
            <person name="Martin F.M."/>
        </authorList>
    </citation>
    <scope>NUCLEOTIDE SEQUENCE</scope>
    <source>
        <strain evidence="2">BR01</strain>
    </source>
</reference>
<name>A0A8I2YVY7_9AGAM</name>
<feature type="region of interest" description="Disordered" evidence="1">
    <location>
        <begin position="1"/>
        <end position="21"/>
    </location>
</feature>
<dbReference type="EMBL" id="JAGFBS010000004">
    <property type="protein sequence ID" value="KAG6379600.1"/>
    <property type="molecule type" value="Genomic_DNA"/>
</dbReference>
<dbReference type="AlphaFoldDB" id="A0A8I2YVY7"/>
<dbReference type="Proteomes" id="UP000683000">
    <property type="component" value="Unassembled WGS sequence"/>
</dbReference>
<sequence>MAVARGEVIEINSDEEDDEPSITRVQAMSLCEQLARAVLEYGKAEGTFELSKQLCHFRAHLRREEFKKAKQMALDRYLGNE</sequence>
<organism evidence="2 3">
    <name type="scientific">Boletus reticuloceps</name>
    <dbReference type="NCBI Taxonomy" id="495285"/>
    <lineage>
        <taxon>Eukaryota</taxon>
        <taxon>Fungi</taxon>
        <taxon>Dikarya</taxon>
        <taxon>Basidiomycota</taxon>
        <taxon>Agaricomycotina</taxon>
        <taxon>Agaricomycetes</taxon>
        <taxon>Agaricomycetidae</taxon>
        <taxon>Boletales</taxon>
        <taxon>Boletineae</taxon>
        <taxon>Boletaceae</taxon>
        <taxon>Boletoideae</taxon>
        <taxon>Boletus</taxon>
    </lineage>
</organism>
<protein>
    <submittedName>
        <fullName evidence="2">Uncharacterized protein</fullName>
    </submittedName>
</protein>
<keyword evidence="3" id="KW-1185">Reference proteome</keyword>
<proteinExistence type="predicted"/>
<accession>A0A8I2YVY7</accession>
<comment type="caution">
    <text evidence="2">The sequence shown here is derived from an EMBL/GenBank/DDBJ whole genome shotgun (WGS) entry which is preliminary data.</text>
</comment>
<dbReference type="OrthoDB" id="2683937at2759"/>
<evidence type="ECO:0000256" key="1">
    <source>
        <dbReference type="SAM" id="MobiDB-lite"/>
    </source>
</evidence>
<gene>
    <name evidence="2" type="ORF">JVT61DRAFT_10108</name>
</gene>